<name>A0A1I1V7U5_9BACT</name>
<dbReference type="STRING" id="54.SAMN02745121_01605"/>
<keyword evidence="2" id="KW-0560">Oxidoreductase</keyword>
<evidence type="ECO:0000256" key="1">
    <source>
        <dbReference type="ARBA" id="ARBA00022630"/>
    </source>
</evidence>
<dbReference type="InterPro" id="IPR023753">
    <property type="entry name" value="FAD/NAD-binding_dom"/>
</dbReference>
<proteinExistence type="predicted"/>
<dbReference type="SUPFAM" id="SSF51905">
    <property type="entry name" value="FAD/NAD(P)-binding domain"/>
    <property type="match status" value="1"/>
</dbReference>
<dbReference type="InterPro" id="IPR050097">
    <property type="entry name" value="Ferredoxin-NADP_redctase_2"/>
</dbReference>
<reference evidence="5" key="1">
    <citation type="submission" date="2016-10" db="EMBL/GenBank/DDBJ databases">
        <authorList>
            <person name="Varghese N."/>
            <person name="Submissions S."/>
        </authorList>
    </citation>
    <scope>NUCLEOTIDE SEQUENCE [LARGE SCALE GENOMIC DNA]</scope>
    <source>
        <strain evidence="5">ATCC 25963</strain>
    </source>
</reference>
<evidence type="ECO:0000259" key="3">
    <source>
        <dbReference type="Pfam" id="PF07992"/>
    </source>
</evidence>
<keyword evidence="1" id="KW-0285">Flavoprotein</keyword>
<protein>
    <submittedName>
        <fullName evidence="4">Thioredoxin reductase</fullName>
    </submittedName>
</protein>
<dbReference type="EMBL" id="FOMX01000004">
    <property type="protein sequence ID" value="SFD78949.1"/>
    <property type="molecule type" value="Genomic_DNA"/>
</dbReference>
<feature type="domain" description="FAD/NAD(P)-binding" evidence="3">
    <location>
        <begin position="4"/>
        <end position="275"/>
    </location>
</feature>
<organism evidence="4 5">
    <name type="scientific">Nannocystis exedens</name>
    <dbReference type="NCBI Taxonomy" id="54"/>
    <lineage>
        <taxon>Bacteria</taxon>
        <taxon>Pseudomonadati</taxon>
        <taxon>Myxococcota</taxon>
        <taxon>Polyangia</taxon>
        <taxon>Nannocystales</taxon>
        <taxon>Nannocystaceae</taxon>
        <taxon>Nannocystis</taxon>
    </lineage>
</organism>
<dbReference type="PRINTS" id="PR00368">
    <property type="entry name" value="FADPNR"/>
</dbReference>
<gene>
    <name evidence="4" type="ORF">SAMN02745121_01605</name>
</gene>
<dbReference type="GO" id="GO:0016491">
    <property type="term" value="F:oxidoreductase activity"/>
    <property type="evidence" value="ECO:0007669"/>
    <property type="project" value="UniProtKB-KW"/>
</dbReference>
<evidence type="ECO:0000256" key="2">
    <source>
        <dbReference type="ARBA" id="ARBA00023002"/>
    </source>
</evidence>
<dbReference type="AlphaFoldDB" id="A0A1I1V7U5"/>
<dbReference type="PANTHER" id="PTHR48105">
    <property type="entry name" value="THIOREDOXIN REDUCTASE 1-RELATED-RELATED"/>
    <property type="match status" value="1"/>
</dbReference>
<dbReference type="PRINTS" id="PR00469">
    <property type="entry name" value="PNDRDTASEII"/>
</dbReference>
<dbReference type="Proteomes" id="UP000199400">
    <property type="component" value="Unassembled WGS sequence"/>
</dbReference>
<keyword evidence="5" id="KW-1185">Reference proteome</keyword>
<accession>A0A1I1V7U5</accession>
<evidence type="ECO:0000313" key="5">
    <source>
        <dbReference type="Proteomes" id="UP000199400"/>
    </source>
</evidence>
<evidence type="ECO:0000313" key="4">
    <source>
        <dbReference type="EMBL" id="SFD78949.1"/>
    </source>
</evidence>
<sequence length="308" mass="32739">MDLDIVIVGGGPAGLSAALALGRARKRTLLCDAGAPRNAAAAHIQGFITRDGTPPAEFRRLARAELTAYPSVVVRDVRVQDIAARGPDAFAVTLADGSRVTARRVLLCTGLVDELPALPGVAEHWGTSVHLCPYCHGWELRERPTGYLCPDPAMLEWALLLRGWTRTVVVFTDDAFPVPDETRARLTRAGVAIEPRKLKRLVGADSLTAVELADGARVAIEGLYVRPKQHQVGLVTALGLALDEHGFVQVDMHKQTSHPGVYAAGDLTTGLQGAVFSAAAGYQAGAMINHALTIELALAGQLEGRARE</sequence>
<dbReference type="InterPro" id="IPR036188">
    <property type="entry name" value="FAD/NAD-bd_sf"/>
</dbReference>
<dbReference type="RefSeq" id="WP_245913811.1">
    <property type="nucleotide sequence ID" value="NZ_FOMX01000004.1"/>
</dbReference>
<dbReference type="Pfam" id="PF07992">
    <property type="entry name" value="Pyr_redox_2"/>
    <property type="match status" value="1"/>
</dbReference>
<dbReference type="Gene3D" id="3.50.50.60">
    <property type="entry name" value="FAD/NAD(P)-binding domain"/>
    <property type="match status" value="2"/>
</dbReference>